<reference evidence="1 2" key="1">
    <citation type="submission" date="2007-01" db="EMBL/GenBank/DDBJ databases">
        <authorList>
            <person name="Haygood M."/>
            <person name="Podell S."/>
            <person name="Anderson C."/>
            <person name="Hopkinson B."/>
            <person name="Roe K."/>
            <person name="Barbeau K."/>
            <person name="Gaasterland T."/>
            <person name="Ferriera S."/>
            <person name="Johnson J."/>
            <person name="Kravitz S."/>
            <person name="Beeson K."/>
            <person name="Sutton G."/>
            <person name="Rogers Y.-H."/>
            <person name="Friedman R."/>
            <person name="Frazier M."/>
            <person name="Venter J.C."/>
        </authorList>
    </citation>
    <scope>NUCLEOTIDE SEQUENCE [LARGE SCALE GENOMIC DNA]</scope>
    <source>
        <strain evidence="1 2">ATCC 23134</strain>
    </source>
</reference>
<accession>A1ZJS4</accession>
<organism evidence="1 2">
    <name type="scientific">Microscilla marina ATCC 23134</name>
    <dbReference type="NCBI Taxonomy" id="313606"/>
    <lineage>
        <taxon>Bacteria</taxon>
        <taxon>Pseudomonadati</taxon>
        <taxon>Bacteroidota</taxon>
        <taxon>Cytophagia</taxon>
        <taxon>Cytophagales</taxon>
        <taxon>Microscillaceae</taxon>
        <taxon>Microscilla</taxon>
    </lineage>
</organism>
<gene>
    <name evidence="1" type="ORF">M23134_01433</name>
</gene>
<evidence type="ECO:0000313" key="2">
    <source>
        <dbReference type="Proteomes" id="UP000004095"/>
    </source>
</evidence>
<protein>
    <submittedName>
        <fullName evidence="1">Uncharacterized protein</fullName>
    </submittedName>
</protein>
<dbReference type="EMBL" id="AAWS01000011">
    <property type="protein sequence ID" value="EAY29377.1"/>
    <property type="molecule type" value="Genomic_DNA"/>
</dbReference>
<comment type="caution">
    <text evidence="1">The sequence shown here is derived from an EMBL/GenBank/DDBJ whole genome shotgun (WGS) entry which is preliminary data.</text>
</comment>
<keyword evidence="2" id="KW-1185">Reference proteome</keyword>
<name>A1ZJS4_MICM2</name>
<evidence type="ECO:0000313" key="1">
    <source>
        <dbReference type="EMBL" id="EAY29377.1"/>
    </source>
</evidence>
<dbReference type="AlphaFoldDB" id="A1ZJS4"/>
<proteinExistence type="predicted"/>
<dbReference type="Proteomes" id="UP000004095">
    <property type="component" value="Unassembled WGS sequence"/>
</dbReference>
<sequence>MHTYQCAPLVVAFSPAWQVFENLPGKISAFFYHSMQT</sequence>